<feature type="transmembrane region" description="Helical" evidence="6">
    <location>
        <begin position="71"/>
        <end position="93"/>
    </location>
</feature>
<evidence type="ECO:0000256" key="6">
    <source>
        <dbReference type="SAM" id="Phobius"/>
    </source>
</evidence>
<keyword evidence="5 6" id="KW-0472">Membrane</keyword>
<proteinExistence type="predicted"/>
<dbReference type="GO" id="GO:0005886">
    <property type="term" value="C:plasma membrane"/>
    <property type="evidence" value="ECO:0007669"/>
    <property type="project" value="UniProtKB-SubCell"/>
</dbReference>
<evidence type="ECO:0000256" key="5">
    <source>
        <dbReference type="ARBA" id="ARBA00023136"/>
    </source>
</evidence>
<dbReference type="GO" id="GO:0015658">
    <property type="term" value="F:branched-chain amino acid transmembrane transporter activity"/>
    <property type="evidence" value="ECO:0007669"/>
    <property type="project" value="InterPro"/>
</dbReference>
<feature type="transmembrane region" description="Helical" evidence="6">
    <location>
        <begin position="300"/>
        <end position="324"/>
    </location>
</feature>
<evidence type="ECO:0000313" key="7">
    <source>
        <dbReference type="EMBL" id="ADZ89422.1"/>
    </source>
</evidence>
<dbReference type="STRING" id="717774.Marme_0118"/>
<evidence type="ECO:0000256" key="2">
    <source>
        <dbReference type="ARBA" id="ARBA00022475"/>
    </source>
</evidence>
<feature type="transmembrane region" description="Helical" evidence="6">
    <location>
        <begin position="212"/>
        <end position="229"/>
    </location>
</feature>
<feature type="transmembrane region" description="Helical" evidence="6">
    <location>
        <begin position="164"/>
        <end position="182"/>
    </location>
</feature>
<sequence>MTKLLDWFSAGRTSGKYTLPFVVILLSITVLASAANLLLPQDSALYVSTYSITLLGKYLCYAMLALAVDIIWGYCGILSLGHGAFFALGGYAMGMYLMRQIGDRGVYSNPLLPDFMVFLDWKELPWFWLGMDQFWFAMLMAVIVPGLLAFVFGWLAFRSRVTGVYLSIMTQALTYALLLAFFRNEMGFGGNNGLTDFKEILGFDLQADATRVSLFLITAILLAGIFVLSQRILSSRLGKVTLAVRDAEARTRFIGYRTERYKVWLFVYSAVIAGIAGALYVPQVGIINPGEFSPINSIEIVIWVAVGGRGTLIGAIIGALLVNYAKTRFTAIMPDGWLFALGAMFVLVTLYLPKGLVGLYGQLTSKRGAKAKQEATS</sequence>
<dbReference type="NCBIfam" id="TIGR03408">
    <property type="entry name" value="urea_trans_UrtC"/>
    <property type="match status" value="1"/>
</dbReference>
<protein>
    <submittedName>
        <fullName evidence="7">Urea ABC transporter, permease protein UrtC</fullName>
    </submittedName>
</protein>
<dbReference type="PANTHER" id="PTHR30482">
    <property type="entry name" value="HIGH-AFFINITY BRANCHED-CHAIN AMINO ACID TRANSPORT SYSTEM PERMEASE"/>
    <property type="match status" value="1"/>
</dbReference>
<evidence type="ECO:0000256" key="3">
    <source>
        <dbReference type="ARBA" id="ARBA00022692"/>
    </source>
</evidence>
<dbReference type="EMBL" id="CP002583">
    <property type="protein sequence ID" value="ADZ89422.1"/>
    <property type="molecule type" value="Genomic_DNA"/>
</dbReference>
<dbReference type="PATRIC" id="fig|717774.3.peg.122"/>
<accession>F2JVG4</accession>
<dbReference type="InterPro" id="IPR017778">
    <property type="entry name" value="ABC_transptr_urea_perm_UrtC"/>
</dbReference>
<dbReference type="AlphaFoldDB" id="F2JVG4"/>
<feature type="transmembrane region" description="Helical" evidence="6">
    <location>
        <begin position="336"/>
        <end position="353"/>
    </location>
</feature>
<feature type="transmembrane region" description="Helical" evidence="6">
    <location>
        <begin position="45"/>
        <end position="64"/>
    </location>
</feature>
<dbReference type="Proteomes" id="UP000001062">
    <property type="component" value="Chromosome"/>
</dbReference>
<evidence type="ECO:0000256" key="4">
    <source>
        <dbReference type="ARBA" id="ARBA00022989"/>
    </source>
</evidence>
<dbReference type="KEGG" id="mme:Marme_0118"/>
<keyword evidence="3 6" id="KW-0812">Transmembrane</keyword>
<reference evidence="7 8" key="1">
    <citation type="journal article" date="2012" name="Stand. Genomic Sci.">
        <title>Complete genome sequence of the melanogenic marine bacterium Marinomonas mediterranea type strain (MMB-1(T)).</title>
        <authorList>
            <person name="Lucas-Elio P."/>
            <person name="Goodwin L."/>
            <person name="Woyke T."/>
            <person name="Pitluck S."/>
            <person name="Nolan M."/>
            <person name="Kyrpides N.C."/>
            <person name="Detter J.C."/>
            <person name="Copeland A."/>
            <person name="Teshima H."/>
            <person name="Bruce D."/>
            <person name="Detter C."/>
            <person name="Tapia R."/>
            <person name="Han S."/>
            <person name="Land M.L."/>
            <person name="Ivanova N."/>
            <person name="Mikhailova N."/>
            <person name="Johnston A.W."/>
            <person name="Sanchez-Amat A."/>
        </authorList>
    </citation>
    <scope>NUCLEOTIDE SEQUENCE [LARGE SCALE GENOMIC DNA]</scope>
    <source>
        <strain evidence="8">ATCC 700492 / JCM 21426 / NBRC 103028 / MMB-1</strain>
    </source>
</reference>
<dbReference type="Pfam" id="PF02653">
    <property type="entry name" value="BPD_transp_2"/>
    <property type="match status" value="1"/>
</dbReference>
<dbReference type="HOGENOM" id="CLU_031365_0_0_6"/>
<dbReference type="RefSeq" id="WP_013659329.1">
    <property type="nucleotide sequence ID" value="NC_015276.1"/>
</dbReference>
<gene>
    <name evidence="7" type="ordered locus">Marme_0118</name>
</gene>
<name>F2JVG4_MARM1</name>
<feature type="transmembrane region" description="Helical" evidence="6">
    <location>
        <begin position="21"/>
        <end position="39"/>
    </location>
</feature>
<evidence type="ECO:0000313" key="8">
    <source>
        <dbReference type="Proteomes" id="UP000001062"/>
    </source>
</evidence>
<keyword evidence="4 6" id="KW-1133">Transmembrane helix</keyword>
<dbReference type="eggNOG" id="COG4177">
    <property type="taxonomic scope" value="Bacteria"/>
</dbReference>
<keyword evidence="2" id="KW-1003">Cell membrane</keyword>
<comment type="subcellular location">
    <subcellularLocation>
        <location evidence="1">Cell inner membrane</location>
        <topology evidence="1">Multi-pass membrane protein</topology>
    </subcellularLocation>
</comment>
<dbReference type="OrthoDB" id="9034298at2"/>
<dbReference type="PANTHER" id="PTHR30482:SF4">
    <property type="entry name" value="SLR1201 PROTEIN"/>
    <property type="match status" value="1"/>
</dbReference>
<feature type="transmembrane region" description="Helical" evidence="6">
    <location>
        <begin position="134"/>
        <end position="157"/>
    </location>
</feature>
<evidence type="ECO:0000256" key="1">
    <source>
        <dbReference type="ARBA" id="ARBA00004429"/>
    </source>
</evidence>
<feature type="transmembrane region" description="Helical" evidence="6">
    <location>
        <begin position="261"/>
        <end position="280"/>
    </location>
</feature>
<dbReference type="InterPro" id="IPR043428">
    <property type="entry name" value="LivM-like"/>
</dbReference>
<organism evidence="7 8">
    <name type="scientific">Marinomonas mediterranea (strain ATCC 700492 / JCM 21426 / NBRC 103028 / MMB-1)</name>
    <dbReference type="NCBI Taxonomy" id="717774"/>
    <lineage>
        <taxon>Bacteria</taxon>
        <taxon>Pseudomonadati</taxon>
        <taxon>Pseudomonadota</taxon>
        <taxon>Gammaproteobacteria</taxon>
        <taxon>Oceanospirillales</taxon>
        <taxon>Oceanospirillaceae</taxon>
        <taxon>Marinomonas</taxon>
    </lineage>
</organism>
<dbReference type="CDD" id="cd06581">
    <property type="entry name" value="TM_PBP1_LivM_like"/>
    <property type="match status" value="1"/>
</dbReference>
<dbReference type="InterPro" id="IPR001851">
    <property type="entry name" value="ABC_transp_permease"/>
</dbReference>
<keyword evidence="8" id="KW-1185">Reference proteome</keyword>